<dbReference type="Proteomes" id="UP000006729">
    <property type="component" value="Chromosome 7"/>
</dbReference>
<keyword evidence="2" id="KW-0812">Transmembrane</keyword>
<organism evidence="3 4">
    <name type="scientific">Populus trichocarpa</name>
    <name type="common">Western balsam poplar</name>
    <name type="synonym">Populus balsamifera subsp. trichocarpa</name>
    <dbReference type="NCBI Taxonomy" id="3694"/>
    <lineage>
        <taxon>Eukaryota</taxon>
        <taxon>Viridiplantae</taxon>
        <taxon>Streptophyta</taxon>
        <taxon>Embryophyta</taxon>
        <taxon>Tracheophyta</taxon>
        <taxon>Spermatophyta</taxon>
        <taxon>Magnoliopsida</taxon>
        <taxon>eudicotyledons</taxon>
        <taxon>Gunneridae</taxon>
        <taxon>Pentapetalae</taxon>
        <taxon>rosids</taxon>
        <taxon>fabids</taxon>
        <taxon>Malpighiales</taxon>
        <taxon>Salicaceae</taxon>
        <taxon>Saliceae</taxon>
        <taxon>Populus</taxon>
    </lineage>
</organism>
<feature type="transmembrane region" description="Helical" evidence="2">
    <location>
        <begin position="48"/>
        <end position="69"/>
    </location>
</feature>
<accession>A0A3N7F8X7</accession>
<keyword evidence="4" id="KW-1185">Reference proteome</keyword>
<protein>
    <submittedName>
        <fullName evidence="3">Uncharacterized protein</fullName>
    </submittedName>
</protein>
<gene>
    <name evidence="3" type="ORF">POPTR_007G113500</name>
</gene>
<proteinExistence type="predicted"/>
<evidence type="ECO:0000313" key="3">
    <source>
        <dbReference type="EMBL" id="RQO92869.1"/>
    </source>
</evidence>
<sequence>MNSIINSKRKVRVCTPHKPLLLSLPDCSRSEVTDFLFLYYYTMASSRLLILAMFMITLSFSSIDVAVAARHLLPPTCNILGFTVLPNLPDPPLVRLPPLPPSIPSVPSPPSSIPSVSFPTTAAAIHNGP</sequence>
<dbReference type="EMBL" id="CM009296">
    <property type="protein sequence ID" value="RQO92869.1"/>
    <property type="molecule type" value="Genomic_DNA"/>
</dbReference>
<name>A0A3N7F8X7_POPTR</name>
<dbReference type="PANTHER" id="PTHR48216:SF1">
    <property type="match status" value="1"/>
</dbReference>
<reference evidence="3 4" key="1">
    <citation type="journal article" date="2006" name="Science">
        <title>The genome of black cottonwood, Populus trichocarpa (Torr. &amp; Gray).</title>
        <authorList>
            <person name="Tuskan G.A."/>
            <person name="Difazio S."/>
            <person name="Jansson S."/>
            <person name="Bohlmann J."/>
            <person name="Grigoriev I."/>
            <person name="Hellsten U."/>
            <person name="Putnam N."/>
            <person name="Ralph S."/>
            <person name="Rombauts S."/>
            <person name="Salamov A."/>
            <person name="Schein J."/>
            <person name="Sterck L."/>
            <person name="Aerts A."/>
            <person name="Bhalerao R.R."/>
            <person name="Bhalerao R.P."/>
            <person name="Blaudez D."/>
            <person name="Boerjan W."/>
            <person name="Brun A."/>
            <person name="Brunner A."/>
            <person name="Busov V."/>
            <person name="Campbell M."/>
            <person name="Carlson J."/>
            <person name="Chalot M."/>
            <person name="Chapman J."/>
            <person name="Chen G.L."/>
            <person name="Cooper D."/>
            <person name="Coutinho P.M."/>
            <person name="Couturier J."/>
            <person name="Covert S."/>
            <person name="Cronk Q."/>
            <person name="Cunningham R."/>
            <person name="Davis J."/>
            <person name="Degroeve S."/>
            <person name="Dejardin A."/>
            <person name="Depamphilis C."/>
            <person name="Detter J."/>
            <person name="Dirks B."/>
            <person name="Dubchak I."/>
            <person name="Duplessis S."/>
            <person name="Ehlting J."/>
            <person name="Ellis B."/>
            <person name="Gendler K."/>
            <person name="Goodstein D."/>
            <person name="Gribskov M."/>
            <person name="Grimwood J."/>
            <person name="Groover A."/>
            <person name="Gunter L."/>
            <person name="Hamberger B."/>
            <person name="Heinze B."/>
            <person name="Helariutta Y."/>
            <person name="Henrissat B."/>
            <person name="Holligan D."/>
            <person name="Holt R."/>
            <person name="Huang W."/>
            <person name="Islam-Faridi N."/>
            <person name="Jones S."/>
            <person name="Jones-Rhoades M."/>
            <person name="Jorgensen R."/>
            <person name="Joshi C."/>
            <person name="Kangasjarvi J."/>
            <person name="Karlsson J."/>
            <person name="Kelleher C."/>
            <person name="Kirkpatrick R."/>
            <person name="Kirst M."/>
            <person name="Kohler A."/>
            <person name="Kalluri U."/>
            <person name="Larimer F."/>
            <person name="Leebens-Mack J."/>
            <person name="Leple J.C."/>
            <person name="Locascio P."/>
            <person name="Lou Y."/>
            <person name="Lucas S."/>
            <person name="Martin F."/>
            <person name="Montanini B."/>
            <person name="Napoli C."/>
            <person name="Nelson D.R."/>
            <person name="Nelson C."/>
            <person name="Nieminen K."/>
            <person name="Nilsson O."/>
            <person name="Pereda V."/>
            <person name="Peter G."/>
            <person name="Philippe R."/>
            <person name="Pilate G."/>
            <person name="Poliakov A."/>
            <person name="Razumovskaya J."/>
            <person name="Richardson P."/>
            <person name="Rinaldi C."/>
            <person name="Ritland K."/>
            <person name="Rouze P."/>
            <person name="Ryaboy D."/>
            <person name="Schmutz J."/>
            <person name="Schrader J."/>
            <person name="Segerman B."/>
            <person name="Shin H."/>
            <person name="Siddiqui A."/>
            <person name="Sterky F."/>
            <person name="Terry A."/>
            <person name="Tsai C.J."/>
            <person name="Uberbacher E."/>
            <person name="Unneberg P."/>
            <person name="Vahala J."/>
            <person name="Wall K."/>
            <person name="Wessler S."/>
            <person name="Yang G."/>
            <person name="Yin T."/>
            <person name="Douglas C."/>
            <person name="Marra M."/>
            <person name="Sandberg G."/>
            <person name="Van de Peer Y."/>
            <person name="Rokhsar D."/>
        </authorList>
    </citation>
    <scope>NUCLEOTIDE SEQUENCE [LARGE SCALE GENOMIC DNA]</scope>
    <source>
        <strain evidence="4">cv. Nisqually</strain>
    </source>
</reference>
<keyword evidence="2" id="KW-1133">Transmembrane helix</keyword>
<evidence type="ECO:0000313" key="4">
    <source>
        <dbReference type="Proteomes" id="UP000006729"/>
    </source>
</evidence>
<dbReference type="AlphaFoldDB" id="A0A3N7F8X7"/>
<evidence type="ECO:0000256" key="2">
    <source>
        <dbReference type="SAM" id="Phobius"/>
    </source>
</evidence>
<feature type="region of interest" description="Disordered" evidence="1">
    <location>
        <begin position="107"/>
        <end position="129"/>
    </location>
</feature>
<dbReference type="PANTHER" id="PTHR48216">
    <property type="match status" value="1"/>
</dbReference>
<keyword evidence="2" id="KW-0472">Membrane</keyword>
<evidence type="ECO:0000256" key="1">
    <source>
        <dbReference type="SAM" id="MobiDB-lite"/>
    </source>
</evidence>
<dbReference type="InParanoid" id="A0A3N7F8X7"/>